<evidence type="ECO:0000256" key="7">
    <source>
        <dbReference type="ARBA" id="ARBA00023136"/>
    </source>
</evidence>
<sequence length="330" mass="34251">LSAELPRLLGLSWIAEAMGVVLLAPPLLAVGWPGRPAVRHLEGVAWIAAAGAFTLAVHGGSLSAPAALAASYAVFPLILAVALRFGPAVTSAAVLAVAAAALSCTALGKGPFAQVGPVADLLSLHAHLAMLGVTGLLLAAARSERDRADRQAREHLHTLARAGRLGAVSSLAGGIAHEVNQPLAAANSYAQGAQRMLRAGRPREEVAAALEAVVRGNERAAEVVRRLRAFLRSDAGEREAADLNTLVGEAIELVIPEYRRHRIGLLSDRHPEPLAVWADPVAIRQVVVNLLQNALEAVLGGEGLAWVQVTTRRDPGGRWGEVAVADSGPG</sequence>
<feature type="transmembrane region" description="Helical" evidence="8">
    <location>
        <begin position="44"/>
        <end position="60"/>
    </location>
</feature>
<dbReference type="InterPro" id="IPR007895">
    <property type="entry name" value="MASE1"/>
</dbReference>
<comment type="catalytic activity">
    <reaction evidence="1">
        <text>ATP + protein L-histidine = ADP + protein N-phospho-L-histidine.</text>
        <dbReference type="EC" id="2.7.13.3"/>
    </reaction>
</comment>
<reference evidence="10 11" key="1">
    <citation type="journal article" date="2020" name="Microorganisms">
        <title>Osmotic Adaptation and Compatible Solute Biosynthesis of Phototrophic Bacteria as Revealed from Genome Analyses.</title>
        <authorList>
            <person name="Imhoff J.F."/>
            <person name="Rahn T."/>
            <person name="Kunzel S."/>
            <person name="Keller A."/>
            <person name="Neulinger S.C."/>
        </authorList>
    </citation>
    <scope>NUCLEOTIDE SEQUENCE [LARGE SCALE GENOMIC DNA]</scope>
    <source>
        <strain evidence="10 11">DSM 15116</strain>
    </source>
</reference>
<feature type="domain" description="Histidine kinase" evidence="9">
    <location>
        <begin position="174"/>
        <end position="330"/>
    </location>
</feature>
<dbReference type="Pfam" id="PF05231">
    <property type="entry name" value="MASE1"/>
    <property type="match status" value="1"/>
</dbReference>
<evidence type="ECO:0000256" key="2">
    <source>
        <dbReference type="ARBA" id="ARBA00004651"/>
    </source>
</evidence>
<dbReference type="InterPro" id="IPR036890">
    <property type="entry name" value="HATPase_C_sf"/>
</dbReference>
<dbReference type="InterPro" id="IPR005467">
    <property type="entry name" value="His_kinase_dom"/>
</dbReference>
<evidence type="ECO:0000256" key="1">
    <source>
        <dbReference type="ARBA" id="ARBA00000085"/>
    </source>
</evidence>
<dbReference type="SUPFAM" id="SSF55874">
    <property type="entry name" value="ATPase domain of HSP90 chaperone/DNA topoisomerase II/histidine kinase"/>
    <property type="match status" value="1"/>
</dbReference>
<dbReference type="CDD" id="cd00082">
    <property type="entry name" value="HisKA"/>
    <property type="match status" value="1"/>
</dbReference>
<feature type="transmembrane region" description="Helical" evidence="8">
    <location>
        <begin position="92"/>
        <end position="112"/>
    </location>
</feature>
<evidence type="ECO:0000259" key="9">
    <source>
        <dbReference type="PROSITE" id="PS50109"/>
    </source>
</evidence>
<evidence type="ECO:0000313" key="11">
    <source>
        <dbReference type="Proteomes" id="UP000738126"/>
    </source>
</evidence>
<name>A0ABS1EAJ3_9GAMM</name>
<dbReference type="Gene3D" id="3.30.565.10">
    <property type="entry name" value="Histidine kinase-like ATPase, C-terminal domain"/>
    <property type="match status" value="1"/>
</dbReference>
<keyword evidence="6 8" id="KW-1133">Transmembrane helix</keyword>
<gene>
    <name evidence="10" type="ORF">CKO13_12130</name>
</gene>
<dbReference type="PANTHER" id="PTHR43065">
    <property type="entry name" value="SENSOR HISTIDINE KINASE"/>
    <property type="match status" value="1"/>
</dbReference>
<dbReference type="InterPro" id="IPR036097">
    <property type="entry name" value="HisK_dim/P_sf"/>
</dbReference>
<evidence type="ECO:0000313" key="10">
    <source>
        <dbReference type="EMBL" id="MBK1727738.1"/>
    </source>
</evidence>
<dbReference type="PANTHER" id="PTHR43065:SF42">
    <property type="entry name" value="TWO-COMPONENT SENSOR PPRA"/>
    <property type="match status" value="1"/>
</dbReference>
<feature type="transmembrane region" description="Helical" evidence="8">
    <location>
        <begin position="124"/>
        <end position="141"/>
    </location>
</feature>
<dbReference type="PROSITE" id="PS50109">
    <property type="entry name" value="HIS_KIN"/>
    <property type="match status" value="1"/>
</dbReference>
<keyword evidence="5 8" id="KW-0812">Transmembrane</keyword>
<organism evidence="10 11">
    <name type="scientific">Halorhodospira neutriphila</name>
    <dbReference type="NCBI Taxonomy" id="168379"/>
    <lineage>
        <taxon>Bacteria</taxon>
        <taxon>Pseudomonadati</taxon>
        <taxon>Pseudomonadota</taxon>
        <taxon>Gammaproteobacteria</taxon>
        <taxon>Chromatiales</taxon>
        <taxon>Ectothiorhodospiraceae</taxon>
        <taxon>Halorhodospira</taxon>
    </lineage>
</organism>
<dbReference type="SMART" id="SM00388">
    <property type="entry name" value="HisKA"/>
    <property type="match status" value="1"/>
</dbReference>
<keyword evidence="11" id="KW-1185">Reference proteome</keyword>
<dbReference type="InterPro" id="IPR003661">
    <property type="entry name" value="HisK_dim/P_dom"/>
</dbReference>
<comment type="subcellular location">
    <subcellularLocation>
        <location evidence="2">Cell membrane</location>
        <topology evidence="2">Multi-pass membrane protein</topology>
    </subcellularLocation>
</comment>
<feature type="transmembrane region" description="Helical" evidence="8">
    <location>
        <begin position="12"/>
        <end position="32"/>
    </location>
</feature>
<dbReference type="Proteomes" id="UP000738126">
    <property type="component" value="Unassembled WGS sequence"/>
</dbReference>
<dbReference type="EC" id="2.7.13.3" evidence="3"/>
<feature type="non-terminal residue" evidence="10">
    <location>
        <position position="330"/>
    </location>
</feature>
<evidence type="ECO:0000256" key="6">
    <source>
        <dbReference type="ARBA" id="ARBA00022989"/>
    </source>
</evidence>
<dbReference type="SUPFAM" id="SSF47384">
    <property type="entry name" value="Homodimeric domain of signal transducing histidine kinase"/>
    <property type="match status" value="1"/>
</dbReference>
<comment type="caution">
    <text evidence="10">The sequence shown here is derived from an EMBL/GenBank/DDBJ whole genome shotgun (WGS) entry which is preliminary data.</text>
</comment>
<feature type="non-terminal residue" evidence="10">
    <location>
        <position position="1"/>
    </location>
</feature>
<evidence type="ECO:0000256" key="8">
    <source>
        <dbReference type="SAM" id="Phobius"/>
    </source>
</evidence>
<accession>A0ABS1EAJ3</accession>
<evidence type="ECO:0000256" key="3">
    <source>
        <dbReference type="ARBA" id="ARBA00012438"/>
    </source>
</evidence>
<dbReference type="Pfam" id="PF00512">
    <property type="entry name" value="HisKA"/>
    <property type="match status" value="1"/>
</dbReference>
<dbReference type="Gene3D" id="1.10.287.130">
    <property type="match status" value="1"/>
</dbReference>
<dbReference type="EMBL" id="NRSH01000259">
    <property type="protein sequence ID" value="MBK1727738.1"/>
    <property type="molecule type" value="Genomic_DNA"/>
</dbReference>
<keyword evidence="4" id="KW-1003">Cell membrane</keyword>
<proteinExistence type="predicted"/>
<evidence type="ECO:0000256" key="4">
    <source>
        <dbReference type="ARBA" id="ARBA00022475"/>
    </source>
</evidence>
<dbReference type="RefSeq" id="WP_200261442.1">
    <property type="nucleotide sequence ID" value="NZ_NRSH01000259.1"/>
</dbReference>
<protein>
    <recommendedName>
        <fullName evidence="3">histidine kinase</fullName>
        <ecNumber evidence="3">2.7.13.3</ecNumber>
    </recommendedName>
</protein>
<keyword evidence="7 8" id="KW-0472">Membrane</keyword>
<evidence type="ECO:0000256" key="5">
    <source>
        <dbReference type="ARBA" id="ARBA00022692"/>
    </source>
</evidence>